<reference evidence="1" key="1">
    <citation type="submission" date="2023-10" db="EMBL/GenBank/DDBJ databases">
        <title>Genome assemblies of two species of porcelain crab, Petrolisthes cinctipes and Petrolisthes manimaculis (Anomura: Porcellanidae).</title>
        <authorList>
            <person name="Angst P."/>
        </authorList>
    </citation>
    <scope>NUCLEOTIDE SEQUENCE</scope>
    <source>
        <strain evidence="1">PB745_01</strain>
        <tissue evidence="1">Gill</tissue>
    </source>
</reference>
<evidence type="ECO:0000313" key="1">
    <source>
        <dbReference type="EMBL" id="KAK3887651.1"/>
    </source>
</evidence>
<keyword evidence="2" id="KW-1185">Reference proteome</keyword>
<dbReference type="EMBL" id="JAWQEG010000620">
    <property type="protein sequence ID" value="KAK3887651.1"/>
    <property type="molecule type" value="Genomic_DNA"/>
</dbReference>
<sequence length="85" mass="9244">MDRDTMKCAFKCSFAVVEGKEINESIASNVLIQHLNSSTRVSLLTHCEAHPSYHSSVFSGQEVVHISSCADAAKNHISVDTRAPV</sequence>
<gene>
    <name evidence="1" type="ORF">Pcinc_008257</name>
</gene>
<dbReference type="AlphaFoldDB" id="A0AAE1G995"/>
<accession>A0AAE1G995</accession>
<dbReference type="Proteomes" id="UP001286313">
    <property type="component" value="Unassembled WGS sequence"/>
</dbReference>
<name>A0AAE1G995_PETCI</name>
<evidence type="ECO:0000313" key="2">
    <source>
        <dbReference type="Proteomes" id="UP001286313"/>
    </source>
</evidence>
<proteinExistence type="predicted"/>
<organism evidence="1 2">
    <name type="scientific">Petrolisthes cinctipes</name>
    <name type="common">Flat porcelain crab</name>
    <dbReference type="NCBI Taxonomy" id="88211"/>
    <lineage>
        <taxon>Eukaryota</taxon>
        <taxon>Metazoa</taxon>
        <taxon>Ecdysozoa</taxon>
        <taxon>Arthropoda</taxon>
        <taxon>Crustacea</taxon>
        <taxon>Multicrustacea</taxon>
        <taxon>Malacostraca</taxon>
        <taxon>Eumalacostraca</taxon>
        <taxon>Eucarida</taxon>
        <taxon>Decapoda</taxon>
        <taxon>Pleocyemata</taxon>
        <taxon>Anomura</taxon>
        <taxon>Galatheoidea</taxon>
        <taxon>Porcellanidae</taxon>
        <taxon>Petrolisthes</taxon>
    </lineage>
</organism>
<protein>
    <submittedName>
        <fullName evidence="1">Uncharacterized protein</fullName>
    </submittedName>
</protein>
<comment type="caution">
    <text evidence="1">The sequence shown here is derived from an EMBL/GenBank/DDBJ whole genome shotgun (WGS) entry which is preliminary data.</text>
</comment>